<evidence type="ECO:0000313" key="2">
    <source>
        <dbReference type="Proteomes" id="UP000814172"/>
    </source>
</evidence>
<keyword evidence="2" id="KW-1185">Reference proteome</keyword>
<dbReference type="Proteomes" id="UP000814172">
    <property type="component" value="Unassembled WGS sequence"/>
</dbReference>
<name>A0AAW5AGG2_9PSED</name>
<reference evidence="1 2" key="1">
    <citation type="submission" date="2019-11" db="EMBL/GenBank/DDBJ databases">
        <title>Epiphytic Pseudomonas syringae from cherry orchards.</title>
        <authorList>
            <person name="Hulin M.T."/>
        </authorList>
    </citation>
    <scope>NUCLEOTIDE SEQUENCE [LARGE SCALE GENOMIC DNA]</scope>
    <source>
        <strain evidence="1 2">PA-6-9F</strain>
    </source>
</reference>
<dbReference type="EMBL" id="WKEW01000110">
    <property type="protein sequence ID" value="MCF5059920.1"/>
    <property type="molecule type" value="Genomic_DNA"/>
</dbReference>
<dbReference type="RefSeq" id="WP_236300682.1">
    <property type="nucleotide sequence ID" value="NZ_WKEB01000094.1"/>
</dbReference>
<dbReference type="AlphaFoldDB" id="A0AAW5AGG2"/>
<gene>
    <name evidence="1" type="ORF">GIW75_23595</name>
</gene>
<evidence type="ECO:0008006" key="3">
    <source>
        <dbReference type="Google" id="ProtNLM"/>
    </source>
</evidence>
<accession>A0AAW5AGG2</accession>
<organism evidence="1 2">
    <name type="scientific">Pseudomonas proteolytica</name>
    <dbReference type="NCBI Taxonomy" id="219574"/>
    <lineage>
        <taxon>Bacteria</taxon>
        <taxon>Pseudomonadati</taxon>
        <taxon>Pseudomonadota</taxon>
        <taxon>Gammaproteobacteria</taxon>
        <taxon>Pseudomonadales</taxon>
        <taxon>Pseudomonadaceae</taxon>
        <taxon>Pseudomonas</taxon>
    </lineage>
</organism>
<evidence type="ECO:0000313" key="1">
    <source>
        <dbReference type="EMBL" id="MCF5059920.1"/>
    </source>
</evidence>
<comment type="caution">
    <text evidence="1">The sequence shown here is derived from an EMBL/GenBank/DDBJ whole genome shotgun (WGS) entry which is preliminary data.</text>
</comment>
<proteinExistence type="predicted"/>
<protein>
    <recommendedName>
        <fullName evidence="3">DUF3077 domain-containing protein</fullName>
    </recommendedName>
</protein>
<sequence length="81" mass="9065">MPLNKPNQQLRRDLKEAAALLKWSGVDLFVFAKRLLAAGDEQGANDLMKIALSFQEAEDKLLGYAEEVKIGHISRAAEQRK</sequence>